<keyword evidence="19" id="KW-1185">Reference proteome</keyword>
<gene>
    <name evidence="18" type="ORF">SAMN05444405_10717</name>
</gene>
<evidence type="ECO:0000256" key="6">
    <source>
        <dbReference type="ARBA" id="ARBA00022777"/>
    </source>
</evidence>
<dbReference type="GO" id="GO:0005524">
    <property type="term" value="F:ATP binding"/>
    <property type="evidence" value="ECO:0007669"/>
    <property type="project" value="UniProtKB-KW"/>
</dbReference>
<dbReference type="InterPro" id="IPR005467">
    <property type="entry name" value="His_kinase_dom"/>
</dbReference>
<dbReference type="FunFam" id="2.60.40.10:FF:000791">
    <property type="entry name" value="Two-component system sensor histidine kinase/response regulator"/>
    <property type="match status" value="1"/>
</dbReference>
<dbReference type="Gene3D" id="3.40.50.2300">
    <property type="match status" value="1"/>
</dbReference>
<reference evidence="18 19" key="1">
    <citation type="submission" date="2016-11" db="EMBL/GenBank/DDBJ databases">
        <authorList>
            <person name="Jaros S."/>
            <person name="Januszkiewicz K."/>
            <person name="Wedrychowicz H."/>
        </authorList>
    </citation>
    <scope>NUCLEOTIDE SEQUENCE [LARGE SCALE GENOMIC DNA]</scope>
    <source>
        <strain evidence="18 19">DSM 26991</strain>
    </source>
</reference>
<evidence type="ECO:0000313" key="18">
    <source>
        <dbReference type="EMBL" id="SHF30616.1"/>
    </source>
</evidence>
<dbReference type="Gene3D" id="1.10.287.130">
    <property type="match status" value="1"/>
</dbReference>
<dbReference type="InterPro" id="IPR036097">
    <property type="entry name" value="HisK_dim/P_sf"/>
</dbReference>
<dbReference type="Pfam" id="PF02518">
    <property type="entry name" value="HATPase_c"/>
    <property type="match status" value="1"/>
</dbReference>
<dbReference type="Gene3D" id="1.10.10.60">
    <property type="entry name" value="Homeodomain-like"/>
    <property type="match status" value="2"/>
</dbReference>
<evidence type="ECO:0000259" key="17">
    <source>
        <dbReference type="PROSITE" id="PS50110"/>
    </source>
</evidence>
<evidence type="ECO:0000256" key="5">
    <source>
        <dbReference type="ARBA" id="ARBA00022741"/>
    </source>
</evidence>
<organism evidence="18 19">
    <name type="scientific">Bacteroides luti</name>
    <dbReference type="NCBI Taxonomy" id="1297750"/>
    <lineage>
        <taxon>Bacteria</taxon>
        <taxon>Pseudomonadati</taxon>
        <taxon>Bacteroidota</taxon>
        <taxon>Bacteroidia</taxon>
        <taxon>Bacteroidales</taxon>
        <taxon>Bacteroidaceae</taxon>
        <taxon>Bacteroides</taxon>
    </lineage>
</organism>
<dbReference type="InterPro" id="IPR011110">
    <property type="entry name" value="Reg_prop"/>
</dbReference>
<proteinExistence type="predicted"/>
<dbReference type="Gene3D" id="2.130.10.10">
    <property type="entry name" value="YVTN repeat-like/Quinoprotein amine dehydrogenase"/>
    <property type="match status" value="3"/>
</dbReference>
<dbReference type="PROSITE" id="PS01124">
    <property type="entry name" value="HTH_ARAC_FAMILY_2"/>
    <property type="match status" value="1"/>
</dbReference>
<feature type="signal peptide" evidence="14">
    <location>
        <begin position="1"/>
        <end position="19"/>
    </location>
</feature>
<dbReference type="Pfam" id="PF00512">
    <property type="entry name" value="HisKA"/>
    <property type="match status" value="1"/>
</dbReference>
<dbReference type="SMART" id="SM00388">
    <property type="entry name" value="HisKA"/>
    <property type="match status" value="1"/>
</dbReference>
<accession>A0A1M5AKD9</accession>
<dbReference type="SMART" id="SM00448">
    <property type="entry name" value="REC"/>
    <property type="match status" value="1"/>
</dbReference>
<dbReference type="SUPFAM" id="SSF52172">
    <property type="entry name" value="CheY-like"/>
    <property type="match status" value="1"/>
</dbReference>
<dbReference type="InterPro" id="IPR013783">
    <property type="entry name" value="Ig-like_fold"/>
</dbReference>
<feature type="modified residue" description="4-aspartylphosphate" evidence="12">
    <location>
        <position position="1262"/>
    </location>
</feature>
<sequence length="1467" mass="168970">MNKYLVLIIMLFCCRFATASNNIIIEHYSVENGVPHEIVNCAIKDSEGFVWFGTWYGLCSFDGQKFKTYNSRNLYYTDIPPRKIQKIIEDKSCNLWVKTVDHKLYLFDKHKECFYSVFNELRKNYSVNSQIIKIQKTADGEILLLTKNKDLLKASSNKDGKLNIILLHNSKVKAGNTKLKKNLLCESKDYISWIGTDYKILSSPKGNSLKSKPSDFILKGLGVTPETELSCAYENKGVLWVGDKQGNIYLITLYNGRIIPIKILSGKGAIENIFIENRTKIYISVANKGVYLYDLKKKTFKQLFTPQVKEPVVKLFSDSYGKIWFVLGKKGVVYYNPVNNQIKQFIFQDGLVNEEIQEQDGKEHGMFFITSSGDLVRIDRNKLTEDYLNHSEEFLKFEKGNRLCNLLMDKDGVLWVTSLDNGIYKITFPKKQFSLFSPCSFENKTTDAEVCKVGVKSLFEAKNGDIWVGTRNSEVYRTARNGALKQKFFEGNYNIGNVYHIMEDNQGNLWFSTKGKGLVKAEPDNSSKLGFRFTRFMNEEDNPNSISSNEVYCSYQDSKGRIWAGLFGGGLNLLEEENGRVIFRHKYNCFSYYPSNGMYMEIRNMIEDSEGRIWVGTSDGLMSFDGNFKRADKIKFEVYQNRSDISDNDIYALYKDKKSQIWVSVFGGGLNKLISYDHETRMPVFQSYGLKEGLKSDVILSIVEDKKGNLWLATEMGISRFNMKTQSFRNFDKYDGFIPVKMEEECALRCASGQLWFGCKDGIIKFDPSRLETYNFANKTFIVDFKVSNQDYNSLNTGEHGLSVKELKTITLKHNQSMFTIEFAALNYYNQNRISYKYILQGYEEEWHFNGKNRIASYTNVPPGKYLFKVRTIDEANPSFVSERTLEIIILPPWWRSDIAYVIYVILFLALLYGVMKFVFFMIKIKNDIYIEQKLAELKIKFFTNISHELRTPLTLIKGPIQELREKEKLSDKGARYIDLMEKSTDQMLNLVNQILDFRKIENGKMRLHVSLINLNSMIEHLSEEFEVLSEENEISYTCQYNDSDIFVWADQEKLEIVIRNLLSNAFKFTHSGGSIILTVGLLPDGKACFVRVEDTGTGIPQNKLTEIFERFSQGDNAKDTTYKGTGIGLALSKELMNLHHGQITVESEQSKGSAFTVELLLGKEHFKPDEVDFYFSDQVDNLPQETAILDTNRNEEEDELEDDLSKDNSTLPSLLLVEDNKDLCNLIKMQLEDQFRIYIANNGVEGLKKVHLYHPDIVVTDQMMPEMDGTEMLQRIRKDFKISHIPVVILTAKSGDEAKTTAISLGANAYITKPFSKDYLVARIEQLLRERKLFQERLWKKDNEEPSVDYEQFLVQKDVQLLEKIHQVIEDNLDNSDFNIDTIASTIGLSRSSFFKKLKSLTGLAPVDLVKEIRLNKSIEMIKNTDLSISEIAFAVGFKDVGYFGKCFRKKYDQSPREYMNTYRKS</sequence>
<dbReference type="GO" id="GO:0000155">
    <property type="term" value="F:phosphorelay sensor kinase activity"/>
    <property type="evidence" value="ECO:0007669"/>
    <property type="project" value="InterPro"/>
</dbReference>
<dbReference type="InterPro" id="IPR003661">
    <property type="entry name" value="HisK_dim/P_dom"/>
</dbReference>
<name>A0A1M5AKD9_9BACE</name>
<dbReference type="GO" id="GO:0043565">
    <property type="term" value="F:sequence-specific DNA binding"/>
    <property type="evidence" value="ECO:0007669"/>
    <property type="project" value="InterPro"/>
</dbReference>
<evidence type="ECO:0000256" key="2">
    <source>
        <dbReference type="ARBA" id="ARBA00012438"/>
    </source>
</evidence>
<dbReference type="EMBL" id="FQTV01000007">
    <property type="protein sequence ID" value="SHF30616.1"/>
    <property type="molecule type" value="Genomic_DNA"/>
</dbReference>
<dbReference type="Proteomes" id="UP000184509">
    <property type="component" value="Unassembled WGS sequence"/>
</dbReference>
<dbReference type="SUPFAM" id="SSF55874">
    <property type="entry name" value="ATPase domain of HSP90 chaperone/DNA topoisomerase II/histidine kinase"/>
    <property type="match status" value="1"/>
</dbReference>
<feature type="domain" description="Response regulatory" evidence="17">
    <location>
        <begin position="1214"/>
        <end position="1329"/>
    </location>
</feature>
<dbReference type="InterPro" id="IPR009057">
    <property type="entry name" value="Homeodomain-like_sf"/>
</dbReference>
<dbReference type="InterPro" id="IPR011006">
    <property type="entry name" value="CheY-like_superfamily"/>
</dbReference>
<dbReference type="InterPro" id="IPR004358">
    <property type="entry name" value="Sig_transdc_His_kin-like_C"/>
</dbReference>
<evidence type="ECO:0000256" key="1">
    <source>
        <dbReference type="ARBA" id="ARBA00000085"/>
    </source>
</evidence>
<evidence type="ECO:0000256" key="14">
    <source>
        <dbReference type="SAM" id="SignalP"/>
    </source>
</evidence>
<dbReference type="Gene3D" id="2.60.40.10">
    <property type="entry name" value="Immunoglobulins"/>
    <property type="match status" value="1"/>
</dbReference>
<dbReference type="CDD" id="cd00082">
    <property type="entry name" value="HisKA"/>
    <property type="match status" value="1"/>
</dbReference>
<dbReference type="PRINTS" id="PR00344">
    <property type="entry name" value="BCTRLSENSOR"/>
</dbReference>
<feature type="transmembrane region" description="Helical" evidence="13">
    <location>
        <begin position="901"/>
        <end position="923"/>
    </location>
</feature>
<dbReference type="RefSeq" id="WP_073400984.1">
    <property type="nucleotide sequence ID" value="NZ_FQTV01000007.1"/>
</dbReference>
<keyword evidence="13" id="KW-1133">Transmembrane helix</keyword>
<dbReference type="InterPro" id="IPR018062">
    <property type="entry name" value="HTH_AraC-typ_CS"/>
</dbReference>
<keyword evidence="9" id="KW-0805">Transcription regulation</keyword>
<dbReference type="SUPFAM" id="SSF50998">
    <property type="entry name" value="Quinoprotein alcohol dehydrogenase-like"/>
    <property type="match status" value="1"/>
</dbReference>
<evidence type="ECO:0000259" key="16">
    <source>
        <dbReference type="PROSITE" id="PS50109"/>
    </source>
</evidence>
<dbReference type="CDD" id="cd17574">
    <property type="entry name" value="REC_OmpR"/>
    <property type="match status" value="1"/>
</dbReference>
<evidence type="ECO:0000256" key="9">
    <source>
        <dbReference type="ARBA" id="ARBA00023015"/>
    </source>
</evidence>
<dbReference type="Pfam" id="PF07495">
    <property type="entry name" value="Y_Y_Y"/>
    <property type="match status" value="1"/>
</dbReference>
<dbReference type="InterPro" id="IPR003594">
    <property type="entry name" value="HATPase_dom"/>
</dbReference>
<evidence type="ECO:0000313" key="19">
    <source>
        <dbReference type="Proteomes" id="UP000184509"/>
    </source>
</evidence>
<dbReference type="Pfam" id="PF00072">
    <property type="entry name" value="Response_reg"/>
    <property type="match status" value="1"/>
</dbReference>
<keyword evidence="11" id="KW-0804">Transcription</keyword>
<dbReference type="InterPro" id="IPR036890">
    <property type="entry name" value="HATPase_C_sf"/>
</dbReference>
<keyword evidence="5" id="KW-0547">Nucleotide-binding</keyword>
<dbReference type="InterPro" id="IPR018060">
    <property type="entry name" value="HTH_AraC"/>
</dbReference>
<keyword evidence="14" id="KW-0732">Signal</keyword>
<dbReference type="PROSITE" id="PS50109">
    <property type="entry name" value="HIS_KIN"/>
    <property type="match status" value="1"/>
</dbReference>
<dbReference type="SUPFAM" id="SSF101898">
    <property type="entry name" value="NHL repeat"/>
    <property type="match status" value="1"/>
</dbReference>
<keyword evidence="7" id="KW-0067">ATP-binding</keyword>
<evidence type="ECO:0000256" key="11">
    <source>
        <dbReference type="ARBA" id="ARBA00023163"/>
    </source>
</evidence>
<comment type="catalytic activity">
    <reaction evidence="1">
        <text>ATP + protein L-histidine = ADP + protein N-phospho-L-histidine.</text>
        <dbReference type="EC" id="2.7.13.3"/>
    </reaction>
</comment>
<dbReference type="SMART" id="SM00342">
    <property type="entry name" value="HTH_ARAC"/>
    <property type="match status" value="1"/>
</dbReference>
<evidence type="ECO:0000256" key="7">
    <source>
        <dbReference type="ARBA" id="ARBA00022840"/>
    </source>
</evidence>
<keyword evidence="13" id="KW-0812">Transmembrane</keyword>
<dbReference type="OrthoDB" id="681130at2"/>
<dbReference type="GO" id="GO:0003700">
    <property type="term" value="F:DNA-binding transcription factor activity"/>
    <property type="evidence" value="ECO:0007669"/>
    <property type="project" value="InterPro"/>
</dbReference>
<dbReference type="Gene3D" id="3.30.565.10">
    <property type="entry name" value="Histidine kinase-like ATPase, C-terminal domain"/>
    <property type="match status" value="1"/>
</dbReference>
<dbReference type="InterPro" id="IPR011123">
    <property type="entry name" value="Y_Y_Y"/>
</dbReference>
<keyword evidence="8" id="KW-0902">Two-component regulatory system</keyword>
<dbReference type="EC" id="2.7.13.3" evidence="2"/>
<dbReference type="InterPro" id="IPR011047">
    <property type="entry name" value="Quinoprotein_ADH-like_sf"/>
</dbReference>
<feature type="domain" description="HTH araC/xylS-type" evidence="15">
    <location>
        <begin position="1364"/>
        <end position="1463"/>
    </location>
</feature>
<keyword evidence="10" id="KW-0238">DNA-binding</keyword>
<dbReference type="InterPro" id="IPR001789">
    <property type="entry name" value="Sig_transdc_resp-reg_receiver"/>
</dbReference>
<keyword evidence="13" id="KW-0472">Membrane</keyword>
<evidence type="ECO:0000256" key="3">
    <source>
        <dbReference type="ARBA" id="ARBA00022553"/>
    </source>
</evidence>
<protein>
    <recommendedName>
        <fullName evidence="2">histidine kinase</fullName>
        <ecNumber evidence="2">2.7.13.3</ecNumber>
    </recommendedName>
</protein>
<keyword evidence="3 12" id="KW-0597">Phosphoprotein</keyword>
<evidence type="ECO:0000256" key="8">
    <source>
        <dbReference type="ARBA" id="ARBA00023012"/>
    </source>
</evidence>
<evidence type="ECO:0000259" key="15">
    <source>
        <dbReference type="PROSITE" id="PS01124"/>
    </source>
</evidence>
<dbReference type="STRING" id="1297750.SAMN05444405_10717"/>
<dbReference type="SUPFAM" id="SSF46689">
    <property type="entry name" value="Homeodomain-like"/>
    <property type="match status" value="1"/>
</dbReference>
<dbReference type="PROSITE" id="PS00041">
    <property type="entry name" value="HTH_ARAC_FAMILY_1"/>
    <property type="match status" value="1"/>
</dbReference>
<keyword evidence="6" id="KW-0418">Kinase</keyword>
<evidence type="ECO:0000256" key="4">
    <source>
        <dbReference type="ARBA" id="ARBA00022679"/>
    </source>
</evidence>
<dbReference type="PROSITE" id="PS50110">
    <property type="entry name" value="RESPONSE_REGULATORY"/>
    <property type="match status" value="1"/>
</dbReference>
<dbReference type="InterPro" id="IPR015943">
    <property type="entry name" value="WD40/YVTN_repeat-like_dom_sf"/>
</dbReference>
<evidence type="ECO:0000256" key="13">
    <source>
        <dbReference type="SAM" id="Phobius"/>
    </source>
</evidence>
<dbReference type="Pfam" id="PF07494">
    <property type="entry name" value="Reg_prop"/>
    <property type="match status" value="4"/>
</dbReference>
<feature type="domain" description="Histidine kinase" evidence="16">
    <location>
        <begin position="945"/>
        <end position="1164"/>
    </location>
</feature>
<dbReference type="SUPFAM" id="SSF47384">
    <property type="entry name" value="Homodimeric domain of signal transducing histidine kinase"/>
    <property type="match status" value="1"/>
</dbReference>
<evidence type="ECO:0000256" key="10">
    <source>
        <dbReference type="ARBA" id="ARBA00023125"/>
    </source>
</evidence>
<dbReference type="FunFam" id="1.10.287.130:FF:000045">
    <property type="entry name" value="Two-component system sensor histidine kinase/response regulator"/>
    <property type="match status" value="1"/>
</dbReference>
<evidence type="ECO:0000256" key="12">
    <source>
        <dbReference type="PROSITE-ProRule" id="PRU00169"/>
    </source>
</evidence>
<dbReference type="PANTHER" id="PTHR43547:SF2">
    <property type="entry name" value="HYBRID SIGNAL TRANSDUCTION HISTIDINE KINASE C"/>
    <property type="match status" value="1"/>
</dbReference>
<feature type="chain" id="PRO_5013155189" description="histidine kinase" evidence="14">
    <location>
        <begin position="20"/>
        <end position="1467"/>
    </location>
</feature>
<keyword evidence="4" id="KW-0808">Transferase</keyword>
<dbReference type="FunFam" id="3.30.565.10:FF:000037">
    <property type="entry name" value="Hybrid sensor histidine kinase/response regulator"/>
    <property type="match status" value="1"/>
</dbReference>
<dbReference type="Pfam" id="PF12833">
    <property type="entry name" value="HTH_18"/>
    <property type="match status" value="1"/>
</dbReference>
<dbReference type="SMART" id="SM00387">
    <property type="entry name" value="HATPase_c"/>
    <property type="match status" value="1"/>
</dbReference>
<dbReference type="PANTHER" id="PTHR43547">
    <property type="entry name" value="TWO-COMPONENT HISTIDINE KINASE"/>
    <property type="match status" value="1"/>
</dbReference>